<dbReference type="InterPro" id="IPR003593">
    <property type="entry name" value="AAA+_ATPase"/>
</dbReference>
<dbReference type="CDD" id="cd00009">
    <property type="entry name" value="AAA"/>
    <property type="match status" value="1"/>
</dbReference>
<protein>
    <recommendedName>
        <fullName evidence="11">DNA polymerase III subunit gamma/tau</fullName>
        <ecNumber evidence="11">2.7.7.7</ecNumber>
    </recommendedName>
</protein>
<dbReference type="PANTHER" id="PTHR11669">
    <property type="entry name" value="REPLICATION FACTOR C / DNA POLYMERASE III GAMMA-TAU SUBUNIT"/>
    <property type="match status" value="1"/>
</dbReference>
<dbReference type="NCBIfam" id="NF005942">
    <property type="entry name" value="PRK07994.1"/>
    <property type="match status" value="1"/>
</dbReference>
<dbReference type="Pfam" id="PF13177">
    <property type="entry name" value="DNA_pol3_delta2"/>
    <property type="match status" value="1"/>
</dbReference>
<dbReference type="SUPFAM" id="SSF48019">
    <property type="entry name" value="post-AAA+ oligomerization domain-like"/>
    <property type="match status" value="1"/>
</dbReference>
<dbReference type="InterPro" id="IPR012763">
    <property type="entry name" value="DNA_pol_III_sug/sutau_N"/>
</dbReference>
<dbReference type="SUPFAM" id="SSF52540">
    <property type="entry name" value="P-loop containing nucleoside triphosphate hydrolases"/>
    <property type="match status" value="1"/>
</dbReference>
<evidence type="ECO:0000256" key="8">
    <source>
        <dbReference type="ARBA" id="ARBA00022840"/>
    </source>
</evidence>
<evidence type="ECO:0000313" key="14">
    <source>
        <dbReference type="Proteomes" id="UP001617669"/>
    </source>
</evidence>
<keyword evidence="5" id="KW-0479">Metal-binding</keyword>
<evidence type="ECO:0000256" key="6">
    <source>
        <dbReference type="ARBA" id="ARBA00022741"/>
    </source>
</evidence>
<dbReference type="GO" id="GO:0003887">
    <property type="term" value="F:DNA-directed DNA polymerase activity"/>
    <property type="evidence" value="ECO:0007669"/>
    <property type="project" value="UniProtKB-EC"/>
</dbReference>
<gene>
    <name evidence="11 13" type="primary">dnaX</name>
    <name evidence="13" type="ORF">ACIKP9_03645</name>
</gene>
<feature type="domain" description="AAA+ ATPase" evidence="12">
    <location>
        <begin position="37"/>
        <end position="179"/>
    </location>
</feature>
<dbReference type="RefSeq" id="WP_400879408.1">
    <property type="nucleotide sequence ID" value="NZ_JBIWXY010000001.1"/>
</dbReference>
<comment type="catalytic activity">
    <reaction evidence="10 11">
        <text>DNA(n) + a 2'-deoxyribonucleoside 5'-triphosphate = DNA(n+1) + diphosphate</text>
        <dbReference type="Rhea" id="RHEA:22508"/>
        <dbReference type="Rhea" id="RHEA-COMP:17339"/>
        <dbReference type="Rhea" id="RHEA-COMP:17340"/>
        <dbReference type="ChEBI" id="CHEBI:33019"/>
        <dbReference type="ChEBI" id="CHEBI:61560"/>
        <dbReference type="ChEBI" id="CHEBI:173112"/>
        <dbReference type="EC" id="2.7.7.7"/>
    </reaction>
</comment>
<proteinExistence type="inferred from homology"/>
<dbReference type="Proteomes" id="UP001617669">
    <property type="component" value="Unassembled WGS sequence"/>
</dbReference>
<reference evidence="13 14" key="1">
    <citation type="submission" date="2024-11" db="EMBL/GenBank/DDBJ databases">
        <authorList>
            <person name="Kaparullina E.N."/>
            <person name="Delegan Y.A."/>
            <person name="Doronina N.V."/>
        </authorList>
    </citation>
    <scope>NUCLEOTIDE SEQUENCE [LARGE SCALE GENOMIC DNA]</scope>
    <source>
        <strain evidence="13 14">7sh_L</strain>
    </source>
</reference>
<comment type="caution">
    <text evidence="13">The sequence shown here is derived from an EMBL/GenBank/DDBJ whole genome shotgun (WGS) entry which is preliminary data.</text>
</comment>
<dbReference type="PANTHER" id="PTHR11669:SF0">
    <property type="entry name" value="PROTEIN STICHEL-LIKE 2"/>
    <property type="match status" value="1"/>
</dbReference>
<evidence type="ECO:0000259" key="12">
    <source>
        <dbReference type="SMART" id="SM00382"/>
    </source>
</evidence>
<dbReference type="EC" id="2.7.7.7" evidence="11"/>
<evidence type="ECO:0000256" key="1">
    <source>
        <dbReference type="ARBA" id="ARBA00006360"/>
    </source>
</evidence>
<accession>A0ABW8GJE1</accession>
<organism evidence="13 14">
    <name type="scientific">Methylobacillus methanolivorans</name>
    <dbReference type="NCBI Taxonomy" id="1848927"/>
    <lineage>
        <taxon>Bacteria</taxon>
        <taxon>Pseudomonadati</taxon>
        <taxon>Pseudomonadota</taxon>
        <taxon>Betaproteobacteria</taxon>
        <taxon>Nitrosomonadales</taxon>
        <taxon>Methylophilaceae</taxon>
        <taxon>Methylobacillus</taxon>
    </lineage>
</organism>
<dbReference type="Gene3D" id="1.10.8.60">
    <property type="match status" value="1"/>
</dbReference>
<evidence type="ECO:0000256" key="3">
    <source>
        <dbReference type="ARBA" id="ARBA00022695"/>
    </source>
</evidence>
<dbReference type="InterPro" id="IPR021029">
    <property type="entry name" value="DNA_pol_III_tau_dom-5"/>
</dbReference>
<dbReference type="InterPro" id="IPR038249">
    <property type="entry name" value="PolIII_tau_V_sf"/>
</dbReference>
<evidence type="ECO:0000256" key="10">
    <source>
        <dbReference type="ARBA" id="ARBA00049244"/>
    </source>
</evidence>
<keyword evidence="7" id="KW-0862">Zinc</keyword>
<evidence type="ECO:0000256" key="5">
    <source>
        <dbReference type="ARBA" id="ARBA00022723"/>
    </source>
</evidence>
<keyword evidence="3 11" id="KW-0548">Nucleotidyltransferase</keyword>
<evidence type="ECO:0000256" key="2">
    <source>
        <dbReference type="ARBA" id="ARBA00022679"/>
    </source>
</evidence>
<evidence type="ECO:0000256" key="9">
    <source>
        <dbReference type="ARBA" id="ARBA00022932"/>
    </source>
</evidence>
<dbReference type="Gene3D" id="3.40.50.300">
    <property type="entry name" value="P-loop containing nucleotide triphosphate hydrolases"/>
    <property type="match status" value="1"/>
</dbReference>
<name>A0ABW8GJE1_9PROT</name>
<dbReference type="NCBIfam" id="NF004046">
    <property type="entry name" value="PRK05563.1"/>
    <property type="match status" value="1"/>
</dbReference>
<comment type="function">
    <text evidence="11">DNA polymerase III is a complex, multichain enzyme responsible for most of the replicative synthesis in bacteria. This DNA polymerase also exhibits 3' to 5' exonuclease activity.</text>
</comment>
<dbReference type="Gene3D" id="1.20.272.10">
    <property type="match status" value="1"/>
</dbReference>
<dbReference type="InterPro" id="IPR008921">
    <property type="entry name" value="DNA_pol3_clamp-load_cplx_C"/>
</dbReference>
<dbReference type="Pfam" id="PF22608">
    <property type="entry name" value="DNAX_ATPase_lid"/>
    <property type="match status" value="1"/>
</dbReference>
<dbReference type="InterPro" id="IPR022754">
    <property type="entry name" value="DNA_pol_III_gamma-3"/>
</dbReference>
<keyword evidence="2 11" id="KW-0808">Transferase</keyword>
<dbReference type="Pfam" id="PF12170">
    <property type="entry name" value="DNA_pol3_tau_5"/>
    <property type="match status" value="1"/>
</dbReference>
<evidence type="ECO:0000313" key="13">
    <source>
        <dbReference type="EMBL" id="MFJ5445312.1"/>
    </source>
</evidence>
<dbReference type="InterPro" id="IPR001270">
    <property type="entry name" value="ClpA/B"/>
</dbReference>
<dbReference type="NCBIfam" id="TIGR02397">
    <property type="entry name" value="dnaX_nterm"/>
    <property type="match status" value="1"/>
</dbReference>
<keyword evidence="14" id="KW-1185">Reference proteome</keyword>
<dbReference type="EMBL" id="JBIWXY010000001">
    <property type="protein sequence ID" value="MFJ5445312.1"/>
    <property type="molecule type" value="Genomic_DNA"/>
</dbReference>
<dbReference type="SMART" id="SM00382">
    <property type="entry name" value="AAA"/>
    <property type="match status" value="1"/>
</dbReference>
<keyword evidence="8 11" id="KW-0067">ATP-binding</keyword>
<dbReference type="Pfam" id="PF12169">
    <property type="entry name" value="DNA_pol3_gamma3"/>
    <property type="match status" value="1"/>
</dbReference>
<dbReference type="InterPro" id="IPR027417">
    <property type="entry name" value="P-loop_NTPase"/>
</dbReference>
<keyword evidence="6 11" id="KW-0547">Nucleotide-binding</keyword>
<keyword evidence="4 11" id="KW-0235">DNA replication</keyword>
<dbReference type="InterPro" id="IPR045085">
    <property type="entry name" value="HLD_clamp_pol_III_gamma_tau"/>
</dbReference>
<evidence type="ECO:0000256" key="7">
    <source>
        <dbReference type="ARBA" id="ARBA00022833"/>
    </source>
</evidence>
<dbReference type="CDD" id="cd18137">
    <property type="entry name" value="HLD_clamp_pol_III_gamma_tau"/>
    <property type="match status" value="1"/>
</dbReference>
<evidence type="ECO:0000256" key="11">
    <source>
        <dbReference type="RuleBase" id="RU364063"/>
    </source>
</evidence>
<sequence length="566" mass="61357">MSYQVLARKWRPKSFDALVGQEHVVRALTNALQQQRLHHAYLFTGTRGVGKTTLSRILAKSLNCEQGVSATPCGQCAACVAIDKGSFLDYVEMDAASNRGVEDMTSLLEKAIYAPTQGRYKVYMLDEVHQLTGHAFNAMLKTLEEPPAHVKFILATTDPQKVPVTILSRCLQFNLRQMSSSGIAEHLQHVLSEENIAFEPVALQLIGRSANGSMRDALSLLDQAIAYGGDSVNEKEVRAMLGAIDQSYLFDLLNALLSQDGNAVLSQARAMEQRAISFDAALNDLANLLHEIAIVQAVPDSIAHDHPERQSMLDLASRMGAEELQLYYQIALLARRDLGLAPDEFAGFTMALLRMLAFNPGEQKPPARAKPAPAAATEHVPPRASAALAISQPATKVIAPSTTAPALEITPPPATALTPPQPTVVATPAPIEESSTPTITRAFDGNWRVLVDRLKLGLARALAQNCELASFDEEHIAFSVPPSQKHLLNMGYEEKLRSAVEQHFGRKIKMTFSLGGSGNTPAQLMSQEKAALQADAEDAIHNDGFVQALIKDFGAQIIPSSIKPLQ</sequence>
<comment type="subunit">
    <text evidence="11">DNA polymerase III contains a core (composed of alpha, epsilon and theta chains) that associates with a tau subunit. This core dimerizes to form the POLIII' complex. PolIII' associates with the gamma complex (composed of gamma, delta, delta', psi and chi chains) and with the beta chain to form the complete DNA polymerase III complex.</text>
</comment>
<dbReference type="InterPro" id="IPR050238">
    <property type="entry name" value="DNA_Rep/Repair_Clamp_Loader"/>
</dbReference>
<dbReference type="PRINTS" id="PR00300">
    <property type="entry name" value="CLPPROTEASEA"/>
</dbReference>
<evidence type="ECO:0000256" key="4">
    <source>
        <dbReference type="ARBA" id="ARBA00022705"/>
    </source>
</evidence>
<comment type="similarity">
    <text evidence="1 11">Belongs to the DnaX/STICHEL family.</text>
</comment>
<dbReference type="Gene3D" id="3.30.300.150">
    <property type="entry name" value="DNA polymerase III, tau subunit, domain V"/>
    <property type="match status" value="1"/>
</dbReference>
<keyword evidence="9 11" id="KW-0239">DNA-directed DNA polymerase</keyword>